<accession>A0A9X3N0X5</accession>
<evidence type="ECO:0000313" key="4">
    <source>
        <dbReference type="Proteomes" id="UP001149140"/>
    </source>
</evidence>
<name>A0A9X3N0X5_9ACTN</name>
<gene>
    <name evidence="3" type="ORF">OM076_32195</name>
</gene>
<protein>
    <submittedName>
        <fullName evidence="3">ANTAR domain-containing protein</fullName>
    </submittedName>
</protein>
<feature type="domain" description="ANTAR" evidence="2">
    <location>
        <begin position="149"/>
        <end position="210"/>
    </location>
</feature>
<dbReference type="GO" id="GO:0003723">
    <property type="term" value="F:RNA binding"/>
    <property type="evidence" value="ECO:0007669"/>
    <property type="project" value="InterPro"/>
</dbReference>
<dbReference type="Pfam" id="PF03861">
    <property type="entry name" value="ANTAR"/>
    <property type="match status" value="1"/>
</dbReference>
<evidence type="ECO:0000256" key="1">
    <source>
        <dbReference type="SAM" id="MobiDB-lite"/>
    </source>
</evidence>
<feature type="compositionally biased region" description="Basic and acidic residues" evidence="1">
    <location>
        <begin position="12"/>
        <end position="21"/>
    </location>
</feature>
<dbReference type="InterPro" id="IPR005561">
    <property type="entry name" value="ANTAR"/>
</dbReference>
<evidence type="ECO:0000313" key="3">
    <source>
        <dbReference type="EMBL" id="MDA0164975.1"/>
    </source>
</evidence>
<reference evidence="3" key="1">
    <citation type="submission" date="2022-10" db="EMBL/GenBank/DDBJ databases">
        <title>The WGS of Solirubrobacter ginsenosidimutans DSM 21036.</title>
        <authorList>
            <person name="Jiang Z."/>
        </authorList>
    </citation>
    <scope>NUCLEOTIDE SEQUENCE</scope>
    <source>
        <strain evidence="3">DSM 21036</strain>
    </source>
</reference>
<dbReference type="Gene3D" id="1.10.10.10">
    <property type="entry name" value="Winged helix-like DNA-binding domain superfamily/Winged helix DNA-binding domain"/>
    <property type="match status" value="1"/>
</dbReference>
<organism evidence="3 4">
    <name type="scientific">Solirubrobacter ginsenosidimutans</name>
    <dbReference type="NCBI Taxonomy" id="490573"/>
    <lineage>
        <taxon>Bacteria</taxon>
        <taxon>Bacillati</taxon>
        <taxon>Actinomycetota</taxon>
        <taxon>Thermoleophilia</taxon>
        <taxon>Solirubrobacterales</taxon>
        <taxon>Solirubrobacteraceae</taxon>
        <taxon>Solirubrobacter</taxon>
    </lineage>
</organism>
<dbReference type="RefSeq" id="WP_270044229.1">
    <property type="nucleotide sequence ID" value="NZ_JAPDOD010000040.1"/>
</dbReference>
<dbReference type="SMART" id="SM01012">
    <property type="entry name" value="ANTAR"/>
    <property type="match status" value="1"/>
</dbReference>
<dbReference type="SUPFAM" id="SSF52172">
    <property type="entry name" value="CheY-like"/>
    <property type="match status" value="1"/>
</dbReference>
<dbReference type="InterPro" id="IPR036388">
    <property type="entry name" value="WH-like_DNA-bd_sf"/>
</dbReference>
<dbReference type="InterPro" id="IPR011006">
    <property type="entry name" value="CheY-like_superfamily"/>
</dbReference>
<dbReference type="PROSITE" id="PS50921">
    <property type="entry name" value="ANTAR"/>
    <property type="match status" value="1"/>
</dbReference>
<evidence type="ECO:0000259" key="2">
    <source>
        <dbReference type="PROSITE" id="PS50921"/>
    </source>
</evidence>
<dbReference type="EMBL" id="JAPDOD010000040">
    <property type="protein sequence ID" value="MDA0164975.1"/>
    <property type="molecule type" value="Genomic_DNA"/>
</dbReference>
<sequence>MPNHSGPLPSRFKSESRRSRLGRVERTMAHRGTEHLRVLIANERKDRLALVAPLVVALGHEVIARAIDVTDVGAVTARERPDVALVGLGESSGHALDLIDKIVREAACPVIVLLHARDPEFIKQASKRGVFAHISDNDVEDWQSSIDIVLCRFAEYHDLQGAFGRRASIERAKGILMERHMIDEATAFEMMRERSRVTNRKLIDLATAVVDGHALLPRHTAGIGETAERVIPRP</sequence>
<proteinExistence type="predicted"/>
<dbReference type="Proteomes" id="UP001149140">
    <property type="component" value="Unassembled WGS sequence"/>
</dbReference>
<comment type="caution">
    <text evidence="3">The sequence shown here is derived from an EMBL/GenBank/DDBJ whole genome shotgun (WGS) entry which is preliminary data.</text>
</comment>
<feature type="region of interest" description="Disordered" evidence="1">
    <location>
        <begin position="1"/>
        <end position="21"/>
    </location>
</feature>
<keyword evidence="4" id="KW-1185">Reference proteome</keyword>
<dbReference type="Gene3D" id="3.40.50.2300">
    <property type="match status" value="1"/>
</dbReference>
<dbReference type="AlphaFoldDB" id="A0A9X3N0X5"/>